<accession>A0A858BWW2</accession>
<protein>
    <submittedName>
        <fullName evidence="1">Uncharacterized protein</fullName>
    </submittedName>
</protein>
<keyword evidence="2" id="KW-1185">Reference proteome</keyword>
<dbReference type="AlphaFoldDB" id="A0A858BWW2"/>
<gene>
    <name evidence="1" type="ORF">Ami103574_04220</name>
</gene>
<organism evidence="1 2">
    <name type="scientific">Aminipila butyrica</name>
    <dbReference type="NCBI Taxonomy" id="433296"/>
    <lineage>
        <taxon>Bacteria</taxon>
        <taxon>Bacillati</taxon>
        <taxon>Bacillota</taxon>
        <taxon>Clostridia</taxon>
        <taxon>Peptostreptococcales</taxon>
        <taxon>Anaerovoracaceae</taxon>
        <taxon>Aminipila</taxon>
    </lineage>
</organism>
<dbReference type="RefSeq" id="WP_163065439.1">
    <property type="nucleotide sequence ID" value="NZ_CP048649.1"/>
</dbReference>
<dbReference type="EMBL" id="CP048649">
    <property type="protein sequence ID" value="QIB68576.1"/>
    <property type="molecule type" value="Genomic_DNA"/>
</dbReference>
<reference evidence="1 2" key="1">
    <citation type="submission" date="2020-02" db="EMBL/GenBank/DDBJ databases">
        <authorList>
            <person name="Kim Y.B."/>
            <person name="Roh S.W."/>
        </authorList>
    </citation>
    <scope>NUCLEOTIDE SEQUENCE [LARGE SCALE GENOMIC DNA]</scope>
    <source>
        <strain evidence="1 2">DSM 103574</strain>
    </source>
</reference>
<proteinExistence type="predicted"/>
<dbReference type="Proteomes" id="UP000466848">
    <property type="component" value="Chromosome"/>
</dbReference>
<dbReference type="KEGG" id="abut:Ami103574_04220"/>
<evidence type="ECO:0000313" key="2">
    <source>
        <dbReference type="Proteomes" id="UP000466848"/>
    </source>
</evidence>
<evidence type="ECO:0000313" key="1">
    <source>
        <dbReference type="EMBL" id="QIB68576.1"/>
    </source>
</evidence>
<name>A0A858BWW2_9FIRM</name>
<sequence>MIFEVTEISTGEKRKFSLRDLYAVELSEIDLSHSCYKDREEEAKEELNGIWINFDDFNEDWKLSGNCCGSGLYPWSVKDDLNPDLKINVITA</sequence>